<reference evidence="20" key="1">
    <citation type="submission" date="2020-10" db="EMBL/GenBank/DDBJ databases">
        <authorList>
            <person name="Gilroy R."/>
        </authorList>
    </citation>
    <scope>NUCLEOTIDE SEQUENCE</scope>
    <source>
        <strain evidence="20">11159</strain>
    </source>
</reference>
<dbReference type="InterPro" id="IPR006068">
    <property type="entry name" value="ATPase_P-typ_cation-transptr_C"/>
</dbReference>
<dbReference type="InterPro" id="IPR023299">
    <property type="entry name" value="ATPase_P-typ_cyto_dom_N"/>
</dbReference>
<dbReference type="GO" id="GO:0046872">
    <property type="term" value="F:metal ion binding"/>
    <property type="evidence" value="ECO:0007669"/>
    <property type="project" value="UniProtKB-KW"/>
</dbReference>
<dbReference type="PROSITE" id="PS00154">
    <property type="entry name" value="ATPASE_E1_E2"/>
    <property type="match status" value="1"/>
</dbReference>
<dbReference type="InterPro" id="IPR036412">
    <property type="entry name" value="HAD-like_sf"/>
</dbReference>
<comment type="similarity">
    <text evidence="2">Belongs to the cation transport ATPase (P-type) (TC 3.A.3) family. Type IIA subfamily.</text>
</comment>
<keyword evidence="12" id="KW-0067">ATP-binding</keyword>
<keyword evidence="8 18" id="KW-0812">Transmembrane</keyword>
<gene>
    <name evidence="20" type="ORF">IAC58_03915</name>
</gene>
<evidence type="ECO:0000256" key="2">
    <source>
        <dbReference type="ARBA" id="ARBA00005675"/>
    </source>
</evidence>
<dbReference type="PANTHER" id="PTHR42861">
    <property type="entry name" value="CALCIUM-TRANSPORTING ATPASE"/>
    <property type="match status" value="1"/>
</dbReference>
<organism evidence="20 21">
    <name type="scientific">Candidatus Onthovivens merdipullorum</name>
    <dbReference type="NCBI Taxonomy" id="2840889"/>
    <lineage>
        <taxon>Bacteria</taxon>
        <taxon>Bacillati</taxon>
        <taxon>Bacillota</taxon>
        <taxon>Bacilli</taxon>
        <taxon>Bacillales</taxon>
        <taxon>Candidatus Onthovivens</taxon>
    </lineage>
</organism>
<evidence type="ECO:0000256" key="5">
    <source>
        <dbReference type="ARBA" id="ARBA00022475"/>
    </source>
</evidence>
<keyword evidence="11" id="KW-0106">Calcium</keyword>
<feature type="domain" description="Cation-transporting P-type ATPase N-terminal" evidence="19">
    <location>
        <begin position="8"/>
        <end position="82"/>
    </location>
</feature>
<feature type="transmembrane region" description="Helical" evidence="18">
    <location>
        <begin position="710"/>
        <end position="730"/>
    </location>
</feature>
<evidence type="ECO:0000256" key="7">
    <source>
        <dbReference type="ARBA" id="ARBA00022568"/>
    </source>
</evidence>
<evidence type="ECO:0000256" key="6">
    <source>
        <dbReference type="ARBA" id="ARBA00022553"/>
    </source>
</evidence>
<dbReference type="InterPro" id="IPR023298">
    <property type="entry name" value="ATPase_P-typ_TM_dom_sf"/>
</dbReference>
<feature type="transmembrane region" description="Helical" evidence="18">
    <location>
        <begin position="777"/>
        <end position="804"/>
    </location>
</feature>
<dbReference type="NCBIfam" id="TIGR01494">
    <property type="entry name" value="ATPase_P-type"/>
    <property type="match status" value="3"/>
</dbReference>
<dbReference type="Pfam" id="PF00689">
    <property type="entry name" value="Cation_ATPase_C"/>
    <property type="match status" value="1"/>
</dbReference>
<dbReference type="GO" id="GO:0005886">
    <property type="term" value="C:plasma membrane"/>
    <property type="evidence" value="ECO:0007669"/>
    <property type="project" value="UniProtKB-SubCell"/>
</dbReference>
<keyword evidence="16 18" id="KW-0472">Membrane</keyword>
<dbReference type="InterPro" id="IPR018303">
    <property type="entry name" value="ATPase_P-typ_P_site"/>
</dbReference>
<dbReference type="InterPro" id="IPR023214">
    <property type="entry name" value="HAD_sf"/>
</dbReference>
<feature type="transmembrane region" description="Helical" evidence="18">
    <location>
        <begin position="911"/>
        <end position="935"/>
    </location>
</feature>
<feature type="transmembrane region" description="Helical" evidence="18">
    <location>
        <begin position="113"/>
        <end position="132"/>
    </location>
</feature>
<sequence length="942" mass="102967">MPKKEIPNYETLTVEQVEEKLGTNKETGLSSSEASARLEKYGPNKLEEKKKKGWFRIFLEQMNNPMIFVLFAAIIITLGISIFETINAANAGWIIDGEPIQNVFLDVGDWPDVIIILAVIILNAVIGTVQEIKAQNSLEALKKLSSPETTVIRDGKRIKIKSENLVIGDVVVLEEGDTIGADLRLIEAINLKANESSLTGESVPVEKDSTITFSNKVGIGDRINMAYMSTPVTYGRGLGIVTSTGMDTEIGKIANALDSEEDQETPLQKSLAKLSKFLGFLTLGVVIVVLIADIIWLFVEKNNTNVNSWLEAFINAIALAVAAIPEGLPAVVTIVLSIGVQRMVKANTVVRKLPSVETLGAVSIVCSDKTGTLTQNKMTVLKAYVDEKYFTENDFNTDVASSNPDLLLLAKGMSLCSNATVDEGLYGDPTEIALVAFSNQFDMHKKDLENLTPRVDELPFDSVRKMMSTKHLTKDGKTIIYTKGALDSILKYATKIKVNDEVRAITKEDIDKIYTANKYFSSKALRVLALSYTNKENIEESDLIFVGLVAMIDPARPEAKPAVKKFKDAGITTVMITGDHKDTAFAIAKDLGIAEREDQCVMGQDIDNLSQEELQNLCKTVRVFARVSPENKTSIVKAFQANGNICAMTGDGVNDAPSLKAADIGIAMGITGTDVAKGAADMVLTDDNFASIEKAVEEGRGIYANIKKTVIFLLSSNIAEVLAMFFIICIGFPSPFIAIHLLWVNLITDSLPAIALGMDPKDPNNMKENPRDPKESILAKGGLATTIGFGAIITIAVIISYFVAALLSPEFYSDGFANQGFMGIKAFYESAEHELQLHQAQTIAFTTLAVSELFHMVGMSNMNKSFIHVFKNKNHMMLIAFLVGLGLQFFVIMTPGVQDVFSTTNLTWQEWLVTCALALMPLIAHEILVLVKYLIKKFKAKK</sequence>
<keyword evidence="13" id="KW-1278">Translocase</keyword>
<dbReference type="Pfam" id="PF00122">
    <property type="entry name" value="E1-E2_ATPase"/>
    <property type="match status" value="1"/>
</dbReference>
<dbReference type="GO" id="GO:0140352">
    <property type="term" value="P:export from cell"/>
    <property type="evidence" value="ECO:0007669"/>
    <property type="project" value="UniProtKB-ARBA"/>
</dbReference>
<dbReference type="InterPro" id="IPR059000">
    <property type="entry name" value="ATPase_P-type_domA"/>
</dbReference>
<dbReference type="InterPro" id="IPR044492">
    <property type="entry name" value="P_typ_ATPase_HD_dom"/>
</dbReference>
<feature type="transmembrane region" description="Helical" evidence="18">
    <location>
        <begin position="843"/>
        <end position="862"/>
    </location>
</feature>
<feature type="transmembrane region" description="Helical" evidence="18">
    <location>
        <begin position="277"/>
        <end position="298"/>
    </location>
</feature>
<evidence type="ECO:0000256" key="4">
    <source>
        <dbReference type="ARBA" id="ARBA00022448"/>
    </source>
</evidence>
<dbReference type="InterPro" id="IPR001757">
    <property type="entry name" value="P_typ_ATPase"/>
</dbReference>
<dbReference type="Gene3D" id="3.40.50.1000">
    <property type="entry name" value="HAD superfamily/HAD-like"/>
    <property type="match status" value="1"/>
</dbReference>
<dbReference type="SFLD" id="SFLDS00003">
    <property type="entry name" value="Haloacid_Dehalogenase"/>
    <property type="match status" value="1"/>
</dbReference>
<keyword evidence="10" id="KW-0547">Nucleotide-binding</keyword>
<evidence type="ECO:0000256" key="9">
    <source>
        <dbReference type="ARBA" id="ARBA00022723"/>
    </source>
</evidence>
<evidence type="ECO:0000313" key="21">
    <source>
        <dbReference type="Proteomes" id="UP000823613"/>
    </source>
</evidence>
<dbReference type="EMBL" id="JADIMY010000078">
    <property type="protein sequence ID" value="MBO8427681.1"/>
    <property type="molecule type" value="Genomic_DNA"/>
</dbReference>
<feature type="transmembrane region" description="Helical" evidence="18">
    <location>
        <begin position="66"/>
        <end position="83"/>
    </location>
</feature>
<dbReference type="GO" id="GO:0016887">
    <property type="term" value="F:ATP hydrolysis activity"/>
    <property type="evidence" value="ECO:0007669"/>
    <property type="project" value="InterPro"/>
</dbReference>
<evidence type="ECO:0000256" key="11">
    <source>
        <dbReference type="ARBA" id="ARBA00022837"/>
    </source>
</evidence>
<comment type="catalytic activity">
    <reaction evidence="17">
        <text>Ca(2+)(in) + ATP + H2O = Ca(2+)(out) + ADP + phosphate + H(+)</text>
        <dbReference type="Rhea" id="RHEA:18105"/>
        <dbReference type="ChEBI" id="CHEBI:15377"/>
        <dbReference type="ChEBI" id="CHEBI:15378"/>
        <dbReference type="ChEBI" id="CHEBI:29108"/>
        <dbReference type="ChEBI" id="CHEBI:30616"/>
        <dbReference type="ChEBI" id="CHEBI:43474"/>
        <dbReference type="ChEBI" id="CHEBI:456216"/>
        <dbReference type="EC" id="7.2.2.10"/>
    </reaction>
</comment>
<evidence type="ECO:0000256" key="10">
    <source>
        <dbReference type="ARBA" id="ARBA00022741"/>
    </source>
</evidence>
<dbReference type="GO" id="GO:0005388">
    <property type="term" value="F:P-type calcium transporter activity"/>
    <property type="evidence" value="ECO:0007669"/>
    <property type="project" value="UniProtKB-EC"/>
</dbReference>
<keyword evidence="9" id="KW-0479">Metal-binding</keyword>
<keyword evidence="15" id="KW-0406">Ion transport</keyword>
<evidence type="ECO:0000256" key="8">
    <source>
        <dbReference type="ARBA" id="ARBA00022692"/>
    </source>
</evidence>
<dbReference type="PRINTS" id="PR00120">
    <property type="entry name" value="HATPASE"/>
</dbReference>
<dbReference type="Gene3D" id="2.70.150.10">
    <property type="entry name" value="Calcium-transporting ATPase, cytoplasmic transduction domain A"/>
    <property type="match status" value="1"/>
</dbReference>
<keyword evidence="7" id="KW-0109">Calcium transport</keyword>
<name>A0A9D9DJN2_9BACL</name>
<dbReference type="SUPFAM" id="SSF81653">
    <property type="entry name" value="Calcium ATPase, transduction domain A"/>
    <property type="match status" value="1"/>
</dbReference>
<dbReference type="SUPFAM" id="SSF81665">
    <property type="entry name" value="Calcium ATPase, transmembrane domain M"/>
    <property type="match status" value="1"/>
</dbReference>
<evidence type="ECO:0000259" key="19">
    <source>
        <dbReference type="SMART" id="SM00831"/>
    </source>
</evidence>
<keyword evidence="14 18" id="KW-1133">Transmembrane helix</keyword>
<evidence type="ECO:0000256" key="17">
    <source>
        <dbReference type="ARBA" id="ARBA00048694"/>
    </source>
</evidence>
<dbReference type="GO" id="GO:0005524">
    <property type="term" value="F:ATP binding"/>
    <property type="evidence" value="ECO:0007669"/>
    <property type="project" value="UniProtKB-KW"/>
</dbReference>
<dbReference type="Proteomes" id="UP000823613">
    <property type="component" value="Unassembled WGS sequence"/>
</dbReference>
<evidence type="ECO:0000256" key="12">
    <source>
        <dbReference type="ARBA" id="ARBA00022840"/>
    </source>
</evidence>
<evidence type="ECO:0000256" key="1">
    <source>
        <dbReference type="ARBA" id="ARBA00004651"/>
    </source>
</evidence>
<dbReference type="Gene3D" id="3.40.1110.10">
    <property type="entry name" value="Calcium-transporting ATPase, cytoplasmic domain N"/>
    <property type="match status" value="1"/>
</dbReference>
<accession>A0A9D9DJN2</accession>
<comment type="caution">
    <text evidence="20">The sequence shown here is derived from an EMBL/GenBank/DDBJ whole genome shotgun (WGS) entry which is preliminary data.</text>
</comment>
<evidence type="ECO:0000256" key="15">
    <source>
        <dbReference type="ARBA" id="ARBA00023065"/>
    </source>
</evidence>
<feature type="transmembrane region" description="Helical" evidence="18">
    <location>
        <begin position="736"/>
        <end position="756"/>
    </location>
</feature>
<keyword evidence="5" id="KW-1003">Cell membrane</keyword>
<dbReference type="Gene3D" id="1.20.1110.10">
    <property type="entry name" value="Calcium-transporting ATPase, transmembrane domain"/>
    <property type="match status" value="1"/>
</dbReference>
<evidence type="ECO:0000256" key="14">
    <source>
        <dbReference type="ARBA" id="ARBA00022989"/>
    </source>
</evidence>
<comment type="subcellular location">
    <subcellularLocation>
        <location evidence="1">Cell membrane</location>
        <topology evidence="1">Multi-pass membrane protein</topology>
    </subcellularLocation>
</comment>
<feature type="transmembrane region" description="Helical" evidence="18">
    <location>
        <begin position="313"/>
        <end position="336"/>
    </location>
</feature>
<keyword evidence="6" id="KW-0597">Phosphoprotein</keyword>
<reference evidence="20" key="2">
    <citation type="journal article" date="2021" name="PeerJ">
        <title>Extensive microbial diversity within the chicken gut microbiome revealed by metagenomics and culture.</title>
        <authorList>
            <person name="Gilroy R."/>
            <person name="Ravi A."/>
            <person name="Getino M."/>
            <person name="Pursley I."/>
            <person name="Horton D.L."/>
            <person name="Alikhan N.F."/>
            <person name="Baker D."/>
            <person name="Gharbi K."/>
            <person name="Hall N."/>
            <person name="Watson M."/>
            <person name="Adriaenssens E.M."/>
            <person name="Foster-Nyarko E."/>
            <person name="Jarju S."/>
            <person name="Secka A."/>
            <person name="Antonio M."/>
            <person name="Oren A."/>
            <person name="Chaudhuri R.R."/>
            <person name="La Ragione R."/>
            <person name="Hildebrand F."/>
            <person name="Pallen M.J."/>
        </authorList>
    </citation>
    <scope>NUCLEOTIDE SEQUENCE</scope>
    <source>
        <strain evidence="20">11159</strain>
    </source>
</reference>
<dbReference type="InterPro" id="IPR008250">
    <property type="entry name" value="ATPase_P-typ_transduc_dom_A_sf"/>
</dbReference>
<protein>
    <recommendedName>
        <fullName evidence="3">P-type Ca(2+) transporter</fullName>
        <ecNumber evidence="3">7.2.2.10</ecNumber>
    </recommendedName>
</protein>
<evidence type="ECO:0000256" key="18">
    <source>
        <dbReference type="SAM" id="Phobius"/>
    </source>
</evidence>
<evidence type="ECO:0000256" key="16">
    <source>
        <dbReference type="ARBA" id="ARBA00023136"/>
    </source>
</evidence>
<dbReference type="SUPFAM" id="SSF81660">
    <property type="entry name" value="Metal cation-transporting ATPase, ATP-binding domain N"/>
    <property type="match status" value="1"/>
</dbReference>
<evidence type="ECO:0000313" key="20">
    <source>
        <dbReference type="EMBL" id="MBO8427681.1"/>
    </source>
</evidence>
<proteinExistence type="inferred from homology"/>
<dbReference type="Pfam" id="PF13246">
    <property type="entry name" value="Cation_ATPase"/>
    <property type="match status" value="1"/>
</dbReference>
<dbReference type="FunFam" id="3.40.50.1000:FF:000028">
    <property type="entry name" value="Calcium-transporting P-type ATPase, putative"/>
    <property type="match status" value="1"/>
</dbReference>
<dbReference type="InterPro" id="IPR004014">
    <property type="entry name" value="ATPase_P-typ_cation-transptr_N"/>
</dbReference>
<evidence type="ECO:0000256" key="13">
    <source>
        <dbReference type="ARBA" id="ARBA00022967"/>
    </source>
</evidence>
<dbReference type="SMART" id="SM00831">
    <property type="entry name" value="Cation_ATPase_N"/>
    <property type="match status" value="1"/>
</dbReference>
<evidence type="ECO:0000256" key="3">
    <source>
        <dbReference type="ARBA" id="ARBA00012790"/>
    </source>
</evidence>
<keyword evidence="4" id="KW-0813">Transport</keyword>
<dbReference type="SFLD" id="SFLDF00027">
    <property type="entry name" value="p-type_atpase"/>
    <property type="match status" value="1"/>
</dbReference>
<dbReference type="FunFam" id="2.70.150.10:FF:000016">
    <property type="entry name" value="Calcium-transporting P-type ATPase putative"/>
    <property type="match status" value="1"/>
</dbReference>
<dbReference type="SUPFAM" id="SSF56784">
    <property type="entry name" value="HAD-like"/>
    <property type="match status" value="1"/>
</dbReference>
<feature type="transmembrane region" description="Helical" evidence="18">
    <location>
        <begin position="874"/>
        <end position="891"/>
    </location>
</feature>
<dbReference type="SFLD" id="SFLDG00002">
    <property type="entry name" value="C1.7:_P-type_atpase_like"/>
    <property type="match status" value="1"/>
</dbReference>
<dbReference type="Pfam" id="PF00690">
    <property type="entry name" value="Cation_ATPase_N"/>
    <property type="match status" value="1"/>
</dbReference>
<dbReference type="AlphaFoldDB" id="A0A9D9DJN2"/>
<dbReference type="PRINTS" id="PR00119">
    <property type="entry name" value="CATATPASE"/>
</dbReference>
<dbReference type="EC" id="7.2.2.10" evidence="3"/>